<keyword evidence="3" id="KW-1185">Reference proteome</keyword>
<proteinExistence type="predicted"/>
<feature type="region of interest" description="Disordered" evidence="1">
    <location>
        <begin position="1"/>
        <end position="74"/>
    </location>
</feature>
<sequence length="174" mass="18888">MTEETTEKDEDDRTPTNVSGGSSVPPEPSAPFECGKKEKIRKPAVPIGDEESRFREAGREAGCPSNRTLPLGRARRSAVLPLDFFTRGGLPQQQDASRGHAGRARSLHCPHLGQAVPSTGRSRQTRWAERRAPRVLPPFLFGGAAHHKRPLRSGDSAAHFLRSTSGDRSPGIHG</sequence>
<evidence type="ECO:0000313" key="3">
    <source>
        <dbReference type="Proteomes" id="UP001066276"/>
    </source>
</evidence>
<accession>A0AAV7RTM1</accession>
<evidence type="ECO:0000313" key="2">
    <source>
        <dbReference type="EMBL" id="KAJ1156119.1"/>
    </source>
</evidence>
<dbReference type="AlphaFoldDB" id="A0AAV7RTM1"/>
<dbReference type="EMBL" id="JANPWB010000009">
    <property type="protein sequence ID" value="KAJ1156119.1"/>
    <property type="molecule type" value="Genomic_DNA"/>
</dbReference>
<feature type="compositionally biased region" description="Basic and acidic residues" evidence="1">
    <location>
        <begin position="50"/>
        <end position="59"/>
    </location>
</feature>
<organism evidence="2 3">
    <name type="scientific">Pleurodeles waltl</name>
    <name type="common">Iberian ribbed newt</name>
    <dbReference type="NCBI Taxonomy" id="8319"/>
    <lineage>
        <taxon>Eukaryota</taxon>
        <taxon>Metazoa</taxon>
        <taxon>Chordata</taxon>
        <taxon>Craniata</taxon>
        <taxon>Vertebrata</taxon>
        <taxon>Euteleostomi</taxon>
        <taxon>Amphibia</taxon>
        <taxon>Batrachia</taxon>
        <taxon>Caudata</taxon>
        <taxon>Salamandroidea</taxon>
        <taxon>Salamandridae</taxon>
        <taxon>Pleurodelinae</taxon>
        <taxon>Pleurodeles</taxon>
    </lineage>
</organism>
<dbReference type="Proteomes" id="UP001066276">
    <property type="component" value="Chromosome 5"/>
</dbReference>
<feature type="region of interest" description="Disordered" evidence="1">
    <location>
        <begin position="146"/>
        <end position="174"/>
    </location>
</feature>
<comment type="caution">
    <text evidence="2">The sequence shown here is derived from an EMBL/GenBank/DDBJ whole genome shotgun (WGS) entry which is preliminary data.</text>
</comment>
<gene>
    <name evidence="2" type="ORF">NDU88_008844</name>
</gene>
<feature type="compositionally biased region" description="Acidic residues" evidence="1">
    <location>
        <begin position="1"/>
        <end position="12"/>
    </location>
</feature>
<name>A0AAV7RTM1_PLEWA</name>
<reference evidence="2" key="1">
    <citation type="journal article" date="2022" name="bioRxiv">
        <title>Sequencing and chromosome-scale assembly of the giantPleurodeles waltlgenome.</title>
        <authorList>
            <person name="Brown T."/>
            <person name="Elewa A."/>
            <person name="Iarovenko S."/>
            <person name="Subramanian E."/>
            <person name="Araus A.J."/>
            <person name="Petzold A."/>
            <person name="Susuki M."/>
            <person name="Suzuki K.-i.T."/>
            <person name="Hayashi T."/>
            <person name="Toyoda A."/>
            <person name="Oliveira C."/>
            <person name="Osipova E."/>
            <person name="Leigh N.D."/>
            <person name="Simon A."/>
            <person name="Yun M.H."/>
        </authorList>
    </citation>
    <scope>NUCLEOTIDE SEQUENCE</scope>
    <source>
        <strain evidence="2">20211129_DDA</strain>
        <tissue evidence="2">Liver</tissue>
    </source>
</reference>
<protein>
    <submittedName>
        <fullName evidence="2">Uncharacterized protein</fullName>
    </submittedName>
</protein>
<evidence type="ECO:0000256" key="1">
    <source>
        <dbReference type="SAM" id="MobiDB-lite"/>
    </source>
</evidence>